<proteinExistence type="predicted"/>
<name>A0ABR3F6G5_9AGAR</name>
<accession>A0ABR3F6G5</accession>
<organism evidence="1 2">
    <name type="scientific">Marasmius crinis-equi</name>
    <dbReference type="NCBI Taxonomy" id="585013"/>
    <lineage>
        <taxon>Eukaryota</taxon>
        <taxon>Fungi</taxon>
        <taxon>Dikarya</taxon>
        <taxon>Basidiomycota</taxon>
        <taxon>Agaricomycotina</taxon>
        <taxon>Agaricomycetes</taxon>
        <taxon>Agaricomycetidae</taxon>
        <taxon>Agaricales</taxon>
        <taxon>Marasmiineae</taxon>
        <taxon>Marasmiaceae</taxon>
        <taxon>Marasmius</taxon>
    </lineage>
</organism>
<evidence type="ECO:0000313" key="1">
    <source>
        <dbReference type="EMBL" id="KAL0570801.1"/>
    </source>
</evidence>
<gene>
    <name evidence="1" type="ORF">V5O48_011152</name>
</gene>
<dbReference type="Proteomes" id="UP001465976">
    <property type="component" value="Unassembled WGS sequence"/>
</dbReference>
<reference evidence="1 2" key="1">
    <citation type="submission" date="2024-02" db="EMBL/GenBank/DDBJ databases">
        <title>A draft genome for the cacao thread blight pathogen Marasmius crinis-equi.</title>
        <authorList>
            <person name="Cohen S.P."/>
            <person name="Baruah I.K."/>
            <person name="Amoako-Attah I."/>
            <person name="Bukari Y."/>
            <person name="Meinhardt L.W."/>
            <person name="Bailey B.A."/>
        </authorList>
    </citation>
    <scope>NUCLEOTIDE SEQUENCE [LARGE SCALE GENOMIC DNA]</scope>
    <source>
        <strain evidence="1 2">GH-76</strain>
    </source>
</reference>
<keyword evidence="2" id="KW-1185">Reference proteome</keyword>
<sequence length="411" mass="45474">MASSSPRPPADALPCYSVSQPPPRYSCKLACGEKLIQRTPRIGSRPSGIFKKQSGGTTVVLTEQDDDATIPSINRPGVVNGLVAFEHREQVTEVKAKLQGRMRLVIPGVRSRTVTLVEEDRTLWSNISIDVSPSVCPGTIPFSLTFPSTFEDKDKSHYLPPSFDLSCLGPSGFTASVKYTVEIKITKGHNHGLRLWTMDKKITIPIKYISRSRSPHPILSEFDLFSDIKSCPEEWHQLLRTIKSRSPETIPPLNAHLFIPSTKIYAYGETIPLHVQLNGPLVSLRDISDPKGGAPAVRVHLLRQVLIEMDDEKSWTNVTLAYGKLRAIPPPMSSITNSACSREDSLDWEGELQVPKDVHCPSFSAAGLVVKDFVVFTVIPGEPQKSFLQYHQSFVPVKIVTDTWSEGLVSP</sequence>
<protein>
    <recommendedName>
        <fullName evidence="3">Arrestin-like N-terminal domain-containing protein</fullName>
    </recommendedName>
</protein>
<dbReference type="EMBL" id="JBAHYK010000870">
    <property type="protein sequence ID" value="KAL0570801.1"/>
    <property type="molecule type" value="Genomic_DNA"/>
</dbReference>
<evidence type="ECO:0008006" key="3">
    <source>
        <dbReference type="Google" id="ProtNLM"/>
    </source>
</evidence>
<comment type="caution">
    <text evidence="1">The sequence shown here is derived from an EMBL/GenBank/DDBJ whole genome shotgun (WGS) entry which is preliminary data.</text>
</comment>
<evidence type="ECO:0000313" key="2">
    <source>
        <dbReference type="Proteomes" id="UP001465976"/>
    </source>
</evidence>